<feature type="region of interest" description="Disordered" evidence="7">
    <location>
        <begin position="144"/>
        <end position="178"/>
    </location>
</feature>
<protein>
    <recommendedName>
        <fullName evidence="3 6">peptidylprolyl isomerase</fullName>
        <ecNumber evidence="3 6">5.2.1.8</ecNumber>
    </recommendedName>
</protein>
<dbReference type="Pfam" id="PF00254">
    <property type="entry name" value="FKBP_C"/>
    <property type="match status" value="1"/>
</dbReference>
<gene>
    <name evidence="10" type="ORF">E1293_10510</name>
</gene>
<keyword evidence="5 6" id="KW-0413">Isomerase</keyword>
<dbReference type="OrthoDB" id="25996at2"/>
<reference evidence="10 11" key="1">
    <citation type="submission" date="2019-03" db="EMBL/GenBank/DDBJ databases">
        <title>Draft genome sequences of novel Actinobacteria.</title>
        <authorList>
            <person name="Sahin N."/>
            <person name="Ay H."/>
            <person name="Saygin H."/>
        </authorList>
    </citation>
    <scope>NUCLEOTIDE SEQUENCE [LARGE SCALE GENOMIC DNA]</scope>
    <source>
        <strain evidence="10 11">DSM 45941</strain>
    </source>
</reference>
<evidence type="ECO:0000256" key="5">
    <source>
        <dbReference type="ARBA" id="ARBA00023235"/>
    </source>
</evidence>
<feature type="domain" description="PPIase FKBP-type" evidence="9">
    <location>
        <begin position="294"/>
        <end position="383"/>
    </location>
</feature>
<dbReference type="EMBL" id="SMKY01000033">
    <property type="protein sequence ID" value="TDD85910.1"/>
    <property type="molecule type" value="Genomic_DNA"/>
</dbReference>
<dbReference type="GO" id="GO:0003755">
    <property type="term" value="F:peptidyl-prolyl cis-trans isomerase activity"/>
    <property type="evidence" value="ECO:0007669"/>
    <property type="project" value="UniProtKB-KW"/>
</dbReference>
<feature type="region of interest" description="Disordered" evidence="7">
    <location>
        <begin position="1"/>
        <end position="51"/>
    </location>
</feature>
<evidence type="ECO:0000313" key="11">
    <source>
        <dbReference type="Proteomes" id="UP000295578"/>
    </source>
</evidence>
<keyword evidence="4 6" id="KW-0697">Rotamase</keyword>
<comment type="caution">
    <text evidence="10">The sequence shown here is derived from an EMBL/GenBank/DDBJ whole genome shotgun (WGS) entry which is preliminary data.</text>
</comment>
<feature type="compositionally biased region" description="Basic and acidic residues" evidence="7">
    <location>
        <begin position="246"/>
        <end position="266"/>
    </location>
</feature>
<feature type="region of interest" description="Disordered" evidence="7">
    <location>
        <begin position="237"/>
        <end position="273"/>
    </location>
</feature>
<name>A0A4R5BLG4_9ACTN</name>
<dbReference type="Proteomes" id="UP000295578">
    <property type="component" value="Unassembled WGS sequence"/>
</dbReference>
<dbReference type="SUPFAM" id="SSF54534">
    <property type="entry name" value="FKBP-like"/>
    <property type="match status" value="2"/>
</dbReference>
<dbReference type="PROSITE" id="PS50059">
    <property type="entry name" value="FKBP_PPIASE"/>
    <property type="match status" value="1"/>
</dbReference>
<feature type="transmembrane region" description="Helical" evidence="8">
    <location>
        <begin position="60"/>
        <end position="81"/>
    </location>
</feature>
<evidence type="ECO:0000256" key="4">
    <source>
        <dbReference type="ARBA" id="ARBA00023110"/>
    </source>
</evidence>
<sequence length="385" mass="40978">MSEDDKPRGKPAVKAKIPNAQNIRSPEFTPHGISAGRGSGLNRPSGPSGLTAKDAKKRRLMIAAGIVVAALVVSGGVYWWVNRPDPVVEVTGKFASEPKVKIPTKLAPTKSLKVSTPIKGSGPAAAEGDTVFVQFATYKWSKDKDEDNSRVKSTSEKVRSSYEEQQQQGAQGGGPMKLQVGKSGLKNIDKSLVGKTAGSRIVLQLPPSKELTQLSPQQITAKDAILFVMDIQAVVPKDQKPQGTEQKLDDKSLPKVEDKGAGKEPKVTIPDEDAPGKLQAKTLVQGNGPALAKGDEAVVNYTGKIWKSGDKFDSSWDNKQPATFPIGLGQTIPGFDKGLTGVKVGSRVLLVLPPDEGYGKKGSPPKIKGDDTLVFVVDILAKVYK</sequence>
<evidence type="ECO:0000256" key="7">
    <source>
        <dbReference type="SAM" id="MobiDB-lite"/>
    </source>
</evidence>
<proteinExistence type="inferred from homology"/>
<accession>A0A4R5BLG4</accession>
<feature type="compositionally biased region" description="Basic and acidic residues" evidence="7">
    <location>
        <begin position="144"/>
        <end position="162"/>
    </location>
</feature>
<evidence type="ECO:0000256" key="1">
    <source>
        <dbReference type="ARBA" id="ARBA00000971"/>
    </source>
</evidence>
<evidence type="ECO:0000256" key="2">
    <source>
        <dbReference type="ARBA" id="ARBA00006577"/>
    </source>
</evidence>
<dbReference type="PANTHER" id="PTHR43811">
    <property type="entry name" value="FKBP-TYPE PEPTIDYL-PROLYL CIS-TRANS ISOMERASE FKPA"/>
    <property type="match status" value="1"/>
</dbReference>
<keyword evidence="8" id="KW-0472">Membrane</keyword>
<evidence type="ECO:0000256" key="3">
    <source>
        <dbReference type="ARBA" id="ARBA00013194"/>
    </source>
</evidence>
<evidence type="ECO:0000256" key="6">
    <source>
        <dbReference type="PROSITE-ProRule" id="PRU00277"/>
    </source>
</evidence>
<evidence type="ECO:0000259" key="9">
    <source>
        <dbReference type="PROSITE" id="PS50059"/>
    </source>
</evidence>
<keyword evidence="8" id="KW-0812">Transmembrane</keyword>
<dbReference type="AlphaFoldDB" id="A0A4R5BLG4"/>
<organism evidence="10 11">
    <name type="scientific">Actinomadura darangshiensis</name>
    <dbReference type="NCBI Taxonomy" id="705336"/>
    <lineage>
        <taxon>Bacteria</taxon>
        <taxon>Bacillati</taxon>
        <taxon>Actinomycetota</taxon>
        <taxon>Actinomycetes</taxon>
        <taxon>Streptosporangiales</taxon>
        <taxon>Thermomonosporaceae</taxon>
        <taxon>Actinomadura</taxon>
    </lineage>
</organism>
<evidence type="ECO:0000313" key="10">
    <source>
        <dbReference type="EMBL" id="TDD85910.1"/>
    </source>
</evidence>
<dbReference type="Gene3D" id="3.10.50.40">
    <property type="match status" value="2"/>
</dbReference>
<dbReference type="PANTHER" id="PTHR43811:SF19">
    <property type="entry name" value="39 KDA FK506-BINDING NUCLEAR PROTEIN"/>
    <property type="match status" value="1"/>
</dbReference>
<evidence type="ECO:0000256" key="8">
    <source>
        <dbReference type="SAM" id="Phobius"/>
    </source>
</evidence>
<keyword evidence="8" id="KW-1133">Transmembrane helix</keyword>
<dbReference type="EC" id="5.2.1.8" evidence="3 6"/>
<dbReference type="InterPro" id="IPR001179">
    <property type="entry name" value="PPIase_FKBP_dom"/>
</dbReference>
<keyword evidence="11" id="KW-1185">Reference proteome</keyword>
<comment type="similarity">
    <text evidence="2">Belongs to the FKBP-type PPIase family.</text>
</comment>
<comment type="catalytic activity">
    <reaction evidence="1 6">
        <text>[protein]-peptidylproline (omega=180) = [protein]-peptidylproline (omega=0)</text>
        <dbReference type="Rhea" id="RHEA:16237"/>
        <dbReference type="Rhea" id="RHEA-COMP:10747"/>
        <dbReference type="Rhea" id="RHEA-COMP:10748"/>
        <dbReference type="ChEBI" id="CHEBI:83833"/>
        <dbReference type="ChEBI" id="CHEBI:83834"/>
        <dbReference type="EC" id="5.2.1.8"/>
    </reaction>
</comment>
<dbReference type="InterPro" id="IPR046357">
    <property type="entry name" value="PPIase_dom_sf"/>
</dbReference>
<dbReference type="RefSeq" id="WP_132196408.1">
    <property type="nucleotide sequence ID" value="NZ_SMKY01000033.1"/>
</dbReference>